<protein>
    <submittedName>
        <fullName evidence="1">14006_t:CDS:1</fullName>
    </submittedName>
</protein>
<dbReference type="EMBL" id="CAJVQC010014633">
    <property type="protein sequence ID" value="CAG8659117.1"/>
    <property type="molecule type" value="Genomic_DNA"/>
</dbReference>
<comment type="caution">
    <text evidence="1">The sequence shown here is derived from an EMBL/GenBank/DDBJ whole genome shotgun (WGS) entry which is preliminary data.</text>
</comment>
<name>A0ACA9NPA6_9GLOM</name>
<proteinExistence type="predicted"/>
<organism evidence="1 2">
    <name type="scientific">Racocetra persica</name>
    <dbReference type="NCBI Taxonomy" id="160502"/>
    <lineage>
        <taxon>Eukaryota</taxon>
        <taxon>Fungi</taxon>
        <taxon>Fungi incertae sedis</taxon>
        <taxon>Mucoromycota</taxon>
        <taxon>Glomeromycotina</taxon>
        <taxon>Glomeromycetes</taxon>
        <taxon>Diversisporales</taxon>
        <taxon>Gigasporaceae</taxon>
        <taxon>Racocetra</taxon>
    </lineage>
</organism>
<evidence type="ECO:0000313" key="2">
    <source>
        <dbReference type="Proteomes" id="UP000789920"/>
    </source>
</evidence>
<feature type="non-terminal residue" evidence="1">
    <location>
        <position position="184"/>
    </location>
</feature>
<evidence type="ECO:0000313" key="1">
    <source>
        <dbReference type="EMBL" id="CAG8659117.1"/>
    </source>
</evidence>
<gene>
    <name evidence="1" type="ORF">RPERSI_LOCUS8199</name>
</gene>
<keyword evidence="2" id="KW-1185">Reference proteome</keyword>
<reference evidence="1" key="1">
    <citation type="submission" date="2021-06" db="EMBL/GenBank/DDBJ databases">
        <authorList>
            <person name="Kallberg Y."/>
            <person name="Tangrot J."/>
            <person name="Rosling A."/>
        </authorList>
    </citation>
    <scope>NUCLEOTIDE SEQUENCE</scope>
    <source>
        <strain evidence="1">MA461A</strain>
    </source>
</reference>
<sequence length="184" mass="20455">MEHAQEKEAKILLLGMTGAGKSTFINRLTNHFKGGSPQNLKIAIPTKYLKVTENETTHSEKDIDDERKSKTRECKAYSFTDPKDQSNKFIFIDTPGLSDVDGAEQDKENITKIIKSTLDAQQLSGIAIVANGTEARFTSAMKNTLEQLANNLPDKLLDNLLLILTKCEEHTATLNPDTFFAKPK</sequence>
<accession>A0ACA9NPA6</accession>
<dbReference type="Proteomes" id="UP000789920">
    <property type="component" value="Unassembled WGS sequence"/>
</dbReference>